<dbReference type="GO" id="GO:0004059">
    <property type="term" value="F:aralkylamine N-acetyltransferase activity"/>
    <property type="evidence" value="ECO:0007669"/>
    <property type="project" value="UniProtKB-EC"/>
</dbReference>
<dbReference type="Pfam" id="PF00583">
    <property type="entry name" value="Acetyltransf_1"/>
    <property type="match status" value="1"/>
</dbReference>
<evidence type="ECO:0000256" key="3">
    <source>
        <dbReference type="ARBA" id="ARBA00037926"/>
    </source>
</evidence>
<dbReference type="InterPro" id="IPR000182">
    <property type="entry name" value="GNAT_dom"/>
</dbReference>
<evidence type="ECO:0000256" key="8">
    <source>
        <dbReference type="ARBA" id="ARBA00051284"/>
    </source>
</evidence>
<evidence type="ECO:0000256" key="1">
    <source>
        <dbReference type="ARBA" id="ARBA00022679"/>
    </source>
</evidence>
<evidence type="ECO:0000256" key="4">
    <source>
        <dbReference type="ARBA" id="ARBA00038182"/>
    </source>
</evidence>
<dbReference type="PANTHER" id="PTHR20905">
    <property type="entry name" value="N-ACETYLTRANSFERASE-RELATED"/>
    <property type="match status" value="1"/>
</dbReference>
<sequence length="245" mass="27465">MRQAIMGTFVRSPSVPKGVRGKFSTFRIEDIPDDKRDQAIQHMKDYFFKDEPTTQVLERTTLLTDEDINAFLNNSLNDNVSLCAIDEANNDEIAGVTILRVSSRCDPHRHEKVDSKLKSMQRLFHFLHHCHEGIDPFTIKSGSKEVVVDHVLEPMGLSVSPKYRGKGLGQALIQARHKLAAELGIGATMGIYTSIYSQAIILRQGMEMVKEISYTDYKEDGKVIFAELNPPHPSAKVIGGLLKKD</sequence>
<comment type="catalytic activity">
    <reaction evidence="13">
        <text>serotonin + acetyl-CoA = N-acetylserotonin + CoA + H(+)</text>
        <dbReference type="Rhea" id="RHEA:25217"/>
        <dbReference type="ChEBI" id="CHEBI:15378"/>
        <dbReference type="ChEBI" id="CHEBI:17697"/>
        <dbReference type="ChEBI" id="CHEBI:57287"/>
        <dbReference type="ChEBI" id="CHEBI:57288"/>
        <dbReference type="ChEBI" id="CHEBI:350546"/>
        <dbReference type="EC" id="2.3.1.87"/>
    </reaction>
    <physiologicalReaction direction="left-to-right" evidence="13">
        <dbReference type="Rhea" id="RHEA:25218"/>
    </physiologicalReaction>
</comment>
<comment type="catalytic activity">
    <reaction evidence="7">
        <text>serotonin + octadecanoyl-CoA = N-octadecanoyl-serotonin + CoA + H(+)</text>
        <dbReference type="Rhea" id="RHEA:51400"/>
        <dbReference type="ChEBI" id="CHEBI:15378"/>
        <dbReference type="ChEBI" id="CHEBI:57287"/>
        <dbReference type="ChEBI" id="CHEBI:57394"/>
        <dbReference type="ChEBI" id="CHEBI:134065"/>
        <dbReference type="ChEBI" id="CHEBI:350546"/>
    </reaction>
    <physiologicalReaction direction="left-to-right" evidence="7">
        <dbReference type="Rhea" id="RHEA:51401"/>
    </physiologicalReaction>
</comment>
<comment type="caution">
    <text evidence="15">The sequence shown here is derived from an EMBL/GenBank/DDBJ whole genome shotgun (WGS) entry which is preliminary data.</text>
</comment>
<evidence type="ECO:0000256" key="13">
    <source>
        <dbReference type="ARBA" id="ARBA00052491"/>
    </source>
</evidence>
<dbReference type="InterPro" id="IPR016181">
    <property type="entry name" value="Acyl_CoA_acyltransferase"/>
</dbReference>
<comment type="similarity">
    <text evidence="4">Belongs to the acetyltransferase family. AANAT subfamily.</text>
</comment>
<dbReference type="AlphaFoldDB" id="A0A8K0KIM3"/>
<dbReference type="Gene3D" id="3.40.630.30">
    <property type="match status" value="1"/>
</dbReference>
<dbReference type="EC" id="2.3.1.87" evidence="5"/>
<comment type="pathway">
    <text evidence="3">Aromatic compound metabolism; melatonin biosynthesis; melatonin from serotonin: step 1/2.</text>
</comment>
<evidence type="ECO:0000313" key="15">
    <source>
        <dbReference type="EMBL" id="KAG8235959.1"/>
    </source>
</evidence>
<evidence type="ECO:0000256" key="6">
    <source>
        <dbReference type="ARBA" id="ARBA00050189"/>
    </source>
</evidence>
<dbReference type="OrthoDB" id="8184310at2759"/>
<keyword evidence="2" id="KW-0012">Acyltransferase</keyword>
<evidence type="ECO:0000256" key="9">
    <source>
        <dbReference type="ARBA" id="ARBA00051711"/>
    </source>
</evidence>
<keyword evidence="1" id="KW-0808">Transferase</keyword>
<organism evidence="15 16">
    <name type="scientific">Ladona fulva</name>
    <name type="common">Scarce chaser dragonfly</name>
    <name type="synonym">Libellula fulva</name>
    <dbReference type="NCBI Taxonomy" id="123851"/>
    <lineage>
        <taxon>Eukaryota</taxon>
        <taxon>Metazoa</taxon>
        <taxon>Ecdysozoa</taxon>
        <taxon>Arthropoda</taxon>
        <taxon>Hexapoda</taxon>
        <taxon>Insecta</taxon>
        <taxon>Pterygota</taxon>
        <taxon>Palaeoptera</taxon>
        <taxon>Odonata</taxon>
        <taxon>Epiprocta</taxon>
        <taxon>Anisoptera</taxon>
        <taxon>Libelluloidea</taxon>
        <taxon>Libellulidae</taxon>
        <taxon>Ladona</taxon>
    </lineage>
</organism>
<dbReference type="Proteomes" id="UP000792457">
    <property type="component" value="Unassembled WGS sequence"/>
</dbReference>
<accession>A0A8K0KIM3</accession>
<comment type="catalytic activity">
    <reaction evidence="10">
        <text>serotonin + (9Z)-octadecenoyl-CoA = N-(9Z-octadecenoyl)-serotonin + CoA + H(+)</text>
        <dbReference type="Rhea" id="RHEA:51392"/>
        <dbReference type="ChEBI" id="CHEBI:15378"/>
        <dbReference type="ChEBI" id="CHEBI:57287"/>
        <dbReference type="ChEBI" id="CHEBI:57387"/>
        <dbReference type="ChEBI" id="CHEBI:134064"/>
        <dbReference type="ChEBI" id="CHEBI:350546"/>
    </reaction>
    <physiologicalReaction direction="left-to-right" evidence="10">
        <dbReference type="Rhea" id="RHEA:51393"/>
    </physiologicalReaction>
</comment>
<dbReference type="PANTHER" id="PTHR20905:SF1">
    <property type="entry name" value="AT07410P-RELATED"/>
    <property type="match status" value="1"/>
</dbReference>
<comment type="catalytic activity">
    <reaction evidence="6">
        <text>dopamine + (9Z)-octadecenoyl-CoA = N-(9Z-octadecanoyl)-dopamine + CoA + H(+)</text>
        <dbReference type="Rhea" id="RHEA:51380"/>
        <dbReference type="ChEBI" id="CHEBI:15378"/>
        <dbReference type="ChEBI" id="CHEBI:31883"/>
        <dbReference type="ChEBI" id="CHEBI:57287"/>
        <dbReference type="ChEBI" id="CHEBI:57387"/>
        <dbReference type="ChEBI" id="CHEBI:59905"/>
    </reaction>
    <physiologicalReaction direction="left-to-right" evidence="6">
        <dbReference type="Rhea" id="RHEA:51381"/>
    </physiologicalReaction>
</comment>
<evidence type="ECO:0000313" key="16">
    <source>
        <dbReference type="Proteomes" id="UP000792457"/>
    </source>
</evidence>
<evidence type="ECO:0000256" key="7">
    <source>
        <dbReference type="ARBA" id="ARBA00050849"/>
    </source>
</evidence>
<reference evidence="15" key="2">
    <citation type="submission" date="2017-10" db="EMBL/GenBank/DDBJ databases">
        <title>Ladona fulva Genome sequencing and assembly.</title>
        <authorList>
            <person name="Murali S."/>
            <person name="Richards S."/>
            <person name="Bandaranaike D."/>
            <person name="Bellair M."/>
            <person name="Blankenburg K."/>
            <person name="Chao H."/>
            <person name="Dinh H."/>
            <person name="Doddapaneni H."/>
            <person name="Dugan-Rocha S."/>
            <person name="Elkadiri S."/>
            <person name="Gnanaolivu R."/>
            <person name="Hernandez B."/>
            <person name="Skinner E."/>
            <person name="Javaid M."/>
            <person name="Lee S."/>
            <person name="Li M."/>
            <person name="Ming W."/>
            <person name="Munidasa M."/>
            <person name="Muniz J."/>
            <person name="Nguyen L."/>
            <person name="Hughes D."/>
            <person name="Osuji N."/>
            <person name="Pu L.-L."/>
            <person name="Puazo M."/>
            <person name="Qu C."/>
            <person name="Quiroz J."/>
            <person name="Raj R."/>
            <person name="Weissenberger G."/>
            <person name="Xin Y."/>
            <person name="Zou X."/>
            <person name="Han Y."/>
            <person name="Worley K."/>
            <person name="Muzny D."/>
            <person name="Gibbs R."/>
        </authorList>
    </citation>
    <scope>NUCLEOTIDE SEQUENCE</scope>
    <source>
        <strain evidence="15">Sampled in the wild</strain>
    </source>
</reference>
<reference evidence="15" key="1">
    <citation type="submission" date="2013-04" db="EMBL/GenBank/DDBJ databases">
        <authorList>
            <person name="Qu J."/>
            <person name="Murali S.C."/>
            <person name="Bandaranaike D."/>
            <person name="Bellair M."/>
            <person name="Blankenburg K."/>
            <person name="Chao H."/>
            <person name="Dinh H."/>
            <person name="Doddapaneni H."/>
            <person name="Downs B."/>
            <person name="Dugan-Rocha S."/>
            <person name="Elkadiri S."/>
            <person name="Gnanaolivu R.D."/>
            <person name="Hernandez B."/>
            <person name="Javaid M."/>
            <person name="Jayaseelan J.C."/>
            <person name="Lee S."/>
            <person name="Li M."/>
            <person name="Ming W."/>
            <person name="Munidasa M."/>
            <person name="Muniz J."/>
            <person name="Nguyen L."/>
            <person name="Ongeri F."/>
            <person name="Osuji N."/>
            <person name="Pu L.-L."/>
            <person name="Puazo M."/>
            <person name="Qu C."/>
            <person name="Quiroz J."/>
            <person name="Raj R."/>
            <person name="Weissenberger G."/>
            <person name="Xin Y."/>
            <person name="Zou X."/>
            <person name="Han Y."/>
            <person name="Richards S."/>
            <person name="Worley K."/>
            <person name="Muzny D."/>
            <person name="Gibbs R."/>
        </authorList>
    </citation>
    <scope>NUCLEOTIDE SEQUENCE</scope>
    <source>
        <strain evidence="15">Sampled in the wild</strain>
    </source>
</reference>
<feature type="domain" description="N-acetyltransferase" evidence="14">
    <location>
        <begin position="155"/>
        <end position="186"/>
    </location>
</feature>
<comment type="catalytic activity">
    <reaction evidence="12">
        <text>dopamine + hexadecanoyl-CoA = N-hexadecanoyl-dopamine + CoA + H(+)</text>
        <dbReference type="Rhea" id="RHEA:51376"/>
        <dbReference type="ChEBI" id="CHEBI:15378"/>
        <dbReference type="ChEBI" id="CHEBI:57287"/>
        <dbReference type="ChEBI" id="CHEBI:57379"/>
        <dbReference type="ChEBI" id="CHEBI:59905"/>
        <dbReference type="ChEBI" id="CHEBI:134058"/>
    </reaction>
    <physiologicalReaction direction="left-to-right" evidence="12">
        <dbReference type="Rhea" id="RHEA:51377"/>
    </physiologicalReaction>
</comment>
<gene>
    <name evidence="15" type="ORF">J437_LFUL018080</name>
</gene>
<comment type="catalytic activity">
    <reaction evidence="8">
        <text>serotonin + (5Z,8Z,11Z,14Z)-eicosatetraenoyl-CoA = N-[(5Z,8Z,11Z,14Z)-eicosatetraenoyl]-serotonin + CoA + H(+)</text>
        <dbReference type="Rhea" id="RHEA:51396"/>
        <dbReference type="ChEBI" id="CHEBI:15378"/>
        <dbReference type="ChEBI" id="CHEBI:57287"/>
        <dbReference type="ChEBI" id="CHEBI:57368"/>
        <dbReference type="ChEBI" id="CHEBI:132255"/>
        <dbReference type="ChEBI" id="CHEBI:350546"/>
    </reaction>
    <physiologicalReaction direction="left-to-right" evidence="8">
        <dbReference type="Rhea" id="RHEA:51397"/>
    </physiologicalReaction>
</comment>
<evidence type="ECO:0000259" key="14">
    <source>
        <dbReference type="Pfam" id="PF00583"/>
    </source>
</evidence>
<keyword evidence="16" id="KW-1185">Reference proteome</keyword>
<comment type="catalytic activity">
    <reaction evidence="11">
        <text>serotonin + hexadecanoyl-CoA = N-hexadecanoyl-serotonin + CoA + H(+)</text>
        <dbReference type="Rhea" id="RHEA:51384"/>
        <dbReference type="ChEBI" id="CHEBI:15378"/>
        <dbReference type="ChEBI" id="CHEBI:57287"/>
        <dbReference type="ChEBI" id="CHEBI:57379"/>
        <dbReference type="ChEBI" id="CHEBI:134059"/>
        <dbReference type="ChEBI" id="CHEBI:350546"/>
    </reaction>
    <physiologicalReaction direction="left-to-right" evidence="11">
        <dbReference type="Rhea" id="RHEA:51385"/>
    </physiologicalReaction>
</comment>
<dbReference type="FunFam" id="3.40.630.30:FF:000046">
    <property type="entry name" value="Dopamine N-acetyltransferase"/>
    <property type="match status" value="1"/>
</dbReference>
<evidence type="ECO:0000256" key="5">
    <source>
        <dbReference type="ARBA" id="ARBA00039114"/>
    </source>
</evidence>
<evidence type="ECO:0000256" key="11">
    <source>
        <dbReference type="ARBA" id="ARBA00052178"/>
    </source>
</evidence>
<dbReference type="SUPFAM" id="SSF55729">
    <property type="entry name" value="Acyl-CoA N-acyltransferases (Nat)"/>
    <property type="match status" value="1"/>
</dbReference>
<dbReference type="EMBL" id="KZ308974">
    <property type="protein sequence ID" value="KAG8235959.1"/>
    <property type="molecule type" value="Genomic_DNA"/>
</dbReference>
<proteinExistence type="inferred from homology"/>
<protein>
    <recommendedName>
        <fullName evidence="5">aralkylamine N-acetyltransferase</fullName>
        <ecNumber evidence="5">2.3.1.87</ecNumber>
    </recommendedName>
</protein>
<evidence type="ECO:0000256" key="12">
    <source>
        <dbReference type="ARBA" id="ARBA00052335"/>
    </source>
</evidence>
<evidence type="ECO:0000256" key="2">
    <source>
        <dbReference type="ARBA" id="ARBA00023315"/>
    </source>
</evidence>
<name>A0A8K0KIM3_LADFU</name>
<dbReference type="CDD" id="cd04301">
    <property type="entry name" value="NAT_SF"/>
    <property type="match status" value="1"/>
</dbReference>
<comment type="catalytic activity">
    <reaction evidence="9">
        <text>dopamine + acetyl-CoA = N-acetyldopamine + CoA + H(+)</text>
        <dbReference type="Rhea" id="RHEA:51388"/>
        <dbReference type="ChEBI" id="CHEBI:15378"/>
        <dbReference type="ChEBI" id="CHEBI:57287"/>
        <dbReference type="ChEBI" id="CHEBI:57288"/>
        <dbReference type="ChEBI" id="CHEBI:59905"/>
        <dbReference type="ChEBI" id="CHEBI:125678"/>
    </reaction>
    <physiologicalReaction direction="left-to-right" evidence="9">
        <dbReference type="Rhea" id="RHEA:51389"/>
    </physiologicalReaction>
</comment>
<evidence type="ECO:0000256" key="10">
    <source>
        <dbReference type="ARBA" id="ARBA00051823"/>
    </source>
</evidence>